<gene>
    <name evidence="2" type="ORF">PHYBOEH_010937</name>
</gene>
<dbReference type="OrthoDB" id="64619at2759"/>
<keyword evidence="3" id="KW-1185">Reference proteome</keyword>
<sequence>MSTSFGDDTEAFEAALNFLNEYDDDDVNDSTILPWSEAIGDFSEENLGQEAPDLTLLPLELARHNEFSNTNCNLKPAVAEQQTSKKLGKKAKPKRQRPPSYNPNQARDQRRKEIGFLRGKVAEMEQDLRALQTARGATQVLTSQGEGGSGLENLSAGGVFSTTMWKDMANSQLAQRLRAERENRQLRAVLEGQIKIGKSLQKLLEASATTQ</sequence>
<name>A0A8T1VMH7_9STRA</name>
<dbReference type="PANTHER" id="PTHR35796">
    <property type="entry name" value="HYPOTHETICAL CYTOSOLIC PROTEIN"/>
    <property type="match status" value="1"/>
</dbReference>
<organism evidence="2 3">
    <name type="scientific">Phytophthora boehmeriae</name>
    <dbReference type="NCBI Taxonomy" id="109152"/>
    <lineage>
        <taxon>Eukaryota</taxon>
        <taxon>Sar</taxon>
        <taxon>Stramenopiles</taxon>
        <taxon>Oomycota</taxon>
        <taxon>Peronosporomycetes</taxon>
        <taxon>Peronosporales</taxon>
        <taxon>Peronosporaceae</taxon>
        <taxon>Phytophthora</taxon>
    </lineage>
</organism>
<dbReference type="EMBL" id="JAGDFL010000789">
    <property type="protein sequence ID" value="KAG7381408.1"/>
    <property type="molecule type" value="Genomic_DNA"/>
</dbReference>
<dbReference type="PANTHER" id="PTHR35796:SF3">
    <property type="entry name" value="BHLH DOMAIN-CONTAINING PROTEIN"/>
    <property type="match status" value="1"/>
</dbReference>
<feature type="non-terminal residue" evidence="2">
    <location>
        <position position="211"/>
    </location>
</feature>
<feature type="compositionally biased region" description="Basic residues" evidence="1">
    <location>
        <begin position="86"/>
        <end position="97"/>
    </location>
</feature>
<proteinExistence type="predicted"/>
<evidence type="ECO:0000256" key="1">
    <source>
        <dbReference type="SAM" id="MobiDB-lite"/>
    </source>
</evidence>
<accession>A0A8T1VMH7</accession>
<comment type="caution">
    <text evidence="2">The sequence shown here is derived from an EMBL/GenBank/DDBJ whole genome shotgun (WGS) entry which is preliminary data.</text>
</comment>
<protein>
    <submittedName>
        <fullName evidence="2">Uncharacterized protein</fullName>
    </submittedName>
</protein>
<dbReference type="Proteomes" id="UP000693981">
    <property type="component" value="Unassembled WGS sequence"/>
</dbReference>
<feature type="region of interest" description="Disordered" evidence="1">
    <location>
        <begin position="73"/>
        <end position="111"/>
    </location>
</feature>
<reference evidence="2" key="1">
    <citation type="submission" date="2021-02" db="EMBL/GenBank/DDBJ databases">
        <authorList>
            <person name="Palmer J.M."/>
        </authorList>
    </citation>
    <scope>NUCLEOTIDE SEQUENCE</scope>
    <source>
        <strain evidence="2">SCRP23</strain>
    </source>
</reference>
<evidence type="ECO:0000313" key="3">
    <source>
        <dbReference type="Proteomes" id="UP000693981"/>
    </source>
</evidence>
<dbReference type="AlphaFoldDB" id="A0A8T1VMH7"/>
<evidence type="ECO:0000313" key="2">
    <source>
        <dbReference type="EMBL" id="KAG7381408.1"/>
    </source>
</evidence>